<evidence type="ECO:0000256" key="1">
    <source>
        <dbReference type="SAM" id="Phobius"/>
    </source>
</evidence>
<keyword evidence="4" id="KW-1185">Reference proteome</keyword>
<keyword evidence="1" id="KW-0472">Membrane</keyword>
<comment type="caution">
    <text evidence="3">The sequence shown here is derived from an EMBL/GenBank/DDBJ whole genome shotgun (WGS) entry which is preliminary data.</text>
</comment>
<evidence type="ECO:0000313" key="4">
    <source>
        <dbReference type="Proteomes" id="UP001499852"/>
    </source>
</evidence>
<reference evidence="4" key="1">
    <citation type="journal article" date="2019" name="Int. J. Syst. Evol. Microbiol.">
        <title>The Global Catalogue of Microorganisms (GCM) 10K type strain sequencing project: providing services to taxonomists for standard genome sequencing and annotation.</title>
        <authorList>
            <consortium name="The Broad Institute Genomics Platform"/>
            <consortium name="The Broad Institute Genome Sequencing Center for Infectious Disease"/>
            <person name="Wu L."/>
            <person name="Ma J."/>
        </authorList>
    </citation>
    <scope>NUCLEOTIDE SEQUENCE [LARGE SCALE GENOMIC DNA]</scope>
    <source>
        <strain evidence="4">JCM 18053</strain>
    </source>
</reference>
<accession>A0ABP9PNH4</accession>
<dbReference type="Proteomes" id="UP001499852">
    <property type="component" value="Unassembled WGS sequence"/>
</dbReference>
<dbReference type="EMBL" id="BAABIA010000010">
    <property type="protein sequence ID" value="GAA5148018.1"/>
    <property type="molecule type" value="Genomic_DNA"/>
</dbReference>
<dbReference type="InterPro" id="IPR025640">
    <property type="entry name" value="GYF_2"/>
</dbReference>
<dbReference type="Pfam" id="PF14237">
    <property type="entry name" value="GYF_2"/>
    <property type="match status" value="1"/>
</dbReference>
<feature type="transmembrane region" description="Helical" evidence="1">
    <location>
        <begin position="101"/>
        <end position="120"/>
    </location>
</feature>
<proteinExistence type="predicted"/>
<protein>
    <recommendedName>
        <fullName evidence="2">GYF domain-containing protein</fullName>
    </recommendedName>
</protein>
<keyword evidence="1" id="KW-1133">Transmembrane helix</keyword>
<keyword evidence="1" id="KW-0812">Transmembrane</keyword>
<gene>
    <name evidence="3" type="ORF">GCM10023213_43590</name>
</gene>
<name>A0ABP9PNH4_9BACT</name>
<feature type="transmembrane region" description="Helical" evidence="1">
    <location>
        <begin position="151"/>
        <end position="172"/>
    </location>
</feature>
<sequence>MLANVPPAHPAPLLDALYYISKGQKTVGPCSLDDLYGYIAYGSVRDSDLVRREGSTEWTPLRQLDELQIDPADPATVREITTRRRTARLRDYAKVPKDRRAGVVLGRLICGSLIFPPLLWKGAKAVFQDRIYSARTDAKGYLLYWPRWVEAVVMALLVINSIAWLCLLGWIWREATPLGQEISGLLRTGIHDLQDWLGK</sequence>
<evidence type="ECO:0000313" key="3">
    <source>
        <dbReference type="EMBL" id="GAA5148018.1"/>
    </source>
</evidence>
<feature type="domain" description="GYF" evidence="2">
    <location>
        <begin position="18"/>
        <end position="67"/>
    </location>
</feature>
<organism evidence="3 4">
    <name type="scientific">Prosthecobacter algae</name>
    <dbReference type="NCBI Taxonomy" id="1144682"/>
    <lineage>
        <taxon>Bacteria</taxon>
        <taxon>Pseudomonadati</taxon>
        <taxon>Verrucomicrobiota</taxon>
        <taxon>Verrucomicrobiia</taxon>
        <taxon>Verrucomicrobiales</taxon>
        <taxon>Verrucomicrobiaceae</taxon>
        <taxon>Prosthecobacter</taxon>
    </lineage>
</organism>
<evidence type="ECO:0000259" key="2">
    <source>
        <dbReference type="Pfam" id="PF14237"/>
    </source>
</evidence>